<proteinExistence type="predicted"/>
<dbReference type="EMBL" id="CP048882">
    <property type="protein sequence ID" value="QPP06564.1"/>
    <property type="molecule type" value="Genomic_DNA"/>
</dbReference>
<accession>A0A7T1WRI7</accession>
<protein>
    <submittedName>
        <fullName evidence="1">Uncharacterized protein</fullName>
    </submittedName>
</protein>
<keyword evidence="2" id="KW-1185">Reference proteome</keyword>
<evidence type="ECO:0000313" key="1">
    <source>
        <dbReference type="EMBL" id="QPP06564.1"/>
    </source>
</evidence>
<dbReference type="AlphaFoldDB" id="A0A7T1WRI7"/>
<name>A0A7T1WRI7_9ACTN</name>
<reference evidence="2" key="1">
    <citation type="submission" date="2020-02" db="EMBL/GenBank/DDBJ databases">
        <title>Streptomyces sp. ASO4wet.</title>
        <authorList>
            <person name="Risdian C."/>
            <person name="Landwehr W."/>
            <person name="Schupp P."/>
            <person name="Wink J."/>
        </authorList>
    </citation>
    <scope>NUCLEOTIDE SEQUENCE [LARGE SCALE GENOMIC DNA]</scope>
    <source>
        <strain evidence="2">ASO4wet</strain>
    </source>
</reference>
<sequence length="207" mass="23574">MDAIVAALAGAFVGFAGTHSVEYLKNHLAEINKARDAVKCNEVQAKERLVYKLRVVNEWSRLVKMSVDATVRDLLEKESRLRVSDLYLLLRQSDAYDVVRALGVGNRDLEQHFDEFKTLASQYFDLAFQVNKMCELTRTPPLNHNVEVRQLQNLFGDVCAKRSELKECLMRTAAEFDGDLLIGQSGHWGDFVRNNGILSHHEMENPH</sequence>
<dbReference type="KEGG" id="sbat:G4Z16_09295"/>
<dbReference type="RefSeq" id="WP_197350389.1">
    <property type="nucleotide sequence ID" value="NZ_CP048882.1"/>
</dbReference>
<dbReference type="Proteomes" id="UP000595046">
    <property type="component" value="Chromosome"/>
</dbReference>
<gene>
    <name evidence="1" type="ORF">G4Z16_09295</name>
</gene>
<organism evidence="1 2">
    <name type="scientific">Streptomyces bathyalis</name>
    <dbReference type="NCBI Taxonomy" id="2710756"/>
    <lineage>
        <taxon>Bacteria</taxon>
        <taxon>Bacillati</taxon>
        <taxon>Actinomycetota</taxon>
        <taxon>Actinomycetes</taxon>
        <taxon>Kitasatosporales</taxon>
        <taxon>Streptomycetaceae</taxon>
        <taxon>Streptomyces</taxon>
    </lineage>
</organism>
<evidence type="ECO:0000313" key="2">
    <source>
        <dbReference type="Proteomes" id="UP000595046"/>
    </source>
</evidence>